<dbReference type="CDD" id="cd11610">
    <property type="entry name" value="eIF2D_N"/>
    <property type="match status" value="1"/>
</dbReference>
<dbReference type="InterPro" id="IPR039757">
    <property type="entry name" value="EIF2D"/>
</dbReference>
<dbReference type="SUPFAM" id="SSF88697">
    <property type="entry name" value="PUA domain-like"/>
    <property type="match status" value="1"/>
</dbReference>
<evidence type="ECO:0008006" key="8">
    <source>
        <dbReference type="Google" id="ProtNLM"/>
    </source>
</evidence>
<dbReference type="EMBL" id="JAUJYO010000002">
    <property type="protein sequence ID" value="KAK1324018.1"/>
    <property type="molecule type" value="Genomic_DNA"/>
</dbReference>
<evidence type="ECO:0000256" key="1">
    <source>
        <dbReference type="SAM" id="MobiDB-lite"/>
    </source>
</evidence>
<evidence type="ECO:0000259" key="4">
    <source>
        <dbReference type="Pfam" id="PF26291"/>
    </source>
</evidence>
<feature type="compositionally biased region" description="Polar residues" evidence="1">
    <location>
        <begin position="410"/>
        <end position="424"/>
    </location>
</feature>
<proteinExistence type="predicted"/>
<feature type="region of interest" description="Disordered" evidence="1">
    <location>
        <begin position="399"/>
        <end position="424"/>
    </location>
</feature>
<evidence type="ECO:0000259" key="3">
    <source>
        <dbReference type="Pfam" id="PF25304"/>
    </source>
</evidence>
<feature type="compositionally biased region" description="Basic and acidic residues" evidence="1">
    <location>
        <begin position="399"/>
        <end position="408"/>
    </location>
</feature>
<dbReference type="CDD" id="cd21156">
    <property type="entry name" value="PUA_eIF2d-like"/>
    <property type="match status" value="1"/>
</dbReference>
<dbReference type="InterPro" id="IPR048248">
    <property type="entry name" value="PUA_eIF2d-like"/>
</dbReference>
<name>A0AAV9FGP8_ACOCL</name>
<dbReference type="InterPro" id="IPR057429">
    <property type="entry name" value="WH_eIF2D"/>
</dbReference>
<feature type="domain" description="eIF2D SWIB" evidence="4">
    <location>
        <begin position="433"/>
        <end position="488"/>
    </location>
</feature>
<accession>A0AAV9FGP8</accession>
<protein>
    <recommendedName>
        <fullName evidence="8">Eukaryotic translation initiation factor 2D</fullName>
    </recommendedName>
</protein>
<evidence type="ECO:0000313" key="6">
    <source>
        <dbReference type="EMBL" id="KAK1324018.1"/>
    </source>
</evidence>
<evidence type="ECO:0000313" key="7">
    <source>
        <dbReference type="Proteomes" id="UP001180020"/>
    </source>
</evidence>
<dbReference type="InterPro" id="IPR048247">
    <property type="entry name" value="eIF2D_N"/>
</dbReference>
<keyword evidence="7" id="KW-1185">Reference proteome</keyword>
<dbReference type="Gene3D" id="3.10.400.20">
    <property type="match status" value="1"/>
</dbReference>
<dbReference type="PANTHER" id="PTHR12217">
    <property type="entry name" value="EUKARYOTIC TRANSLATION INITIATION FACTOR 2D"/>
    <property type="match status" value="1"/>
</dbReference>
<evidence type="ECO:0000259" key="5">
    <source>
        <dbReference type="Pfam" id="PF26292"/>
    </source>
</evidence>
<feature type="compositionally biased region" description="Polar residues" evidence="1">
    <location>
        <begin position="220"/>
        <end position="235"/>
    </location>
</feature>
<dbReference type="InterPro" id="IPR058886">
    <property type="entry name" value="SWIB_eIF2D"/>
</dbReference>
<evidence type="ECO:0000259" key="2">
    <source>
        <dbReference type="Pfam" id="PF17832"/>
    </source>
</evidence>
<reference evidence="6" key="1">
    <citation type="journal article" date="2023" name="Nat. Commun.">
        <title>Diploid and tetraploid genomes of Acorus and the evolution of monocots.</title>
        <authorList>
            <person name="Ma L."/>
            <person name="Liu K.W."/>
            <person name="Li Z."/>
            <person name="Hsiao Y.Y."/>
            <person name="Qi Y."/>
            <person name="Fu T."/>
            <person name="Tang G.D."/>
            <person name="Zhang D."/>
            <person name="Sun W.H."/>
            <person name="Liu D.K."/>
            <person name="Li Y."/>
            <person name="Chen G.Z."/>
            <person name="Liu X.D."/>
            <person name="Liao X.Y."/>
            <person name="Jiang Y.T."/>
            <person name="Yu X."/>
            <person name="Hao Y."/>
            <person name="Huang J."/>
            <person name="Zhao X.W."/>
            <person name="Ke S."/>
            <person name="Chen Y.Y."/>
            <person name="Wu W.L."/>
            <person name="Hsu J.L."/>
            <person name="Lin Y.F."/>
            <person name="Huang M.D."/>
            <person name="Li C.Y."/>
            <person name="Huang L."/>
            <person name="Wang Z.W."/>
            <person name="Zhao X."/>
            <person name="Zhong W.Y."/>
            <person name="Peng D.H."/>
            <person name="Ahmad S."/>
            <person name="Lan S."/>
            <person name="Zhang J.S."/>
            <person name="Tsai W.C."/>
            <person name="Van de Peer Y."/>
            <person name="Liu Z.J."/>
        </authorList>
    </citation>
    <scope>NUCLEOTIDE SEQUENCE</scope>
    <source>
        <strain evidence="6">CP</strain>
    </source>
</reference>
<sequence>MFKKSAEAKLLQRLSGADKKKLRRTVKEKFPRASDADVDVILPSKAEITVAKFPNRAHLYGIEGGFPMIFDVDGRGTEIYPTGCMSILAVYALWMVPDLLPAFMLMGGEVSRYVIGGADLMFPGISIPPEGLPSFLAGQPWAVKVPGNPAPIAVGATTMSSTEALKAGLRGKALRIMHYYRDSLWQVHCARESVEGHYVPNAGFLEDVVFEDPALASINETSKPCEDTGSSSNDPNDVDAQRGEEELVLDSDAHMKHQIEPSTPDDIENEISEDVATDLAELKVADGVSSEKMNDEKDQHILSIAEVDALLDKCLLQALHTTVNDKDLPMPGSTLWSGHILPCRPSGVTLDIKKSSYKKLSKWLQAKSSAGLILAKEDKHKKEVILLAVNHGHADYKSFVPEKQRPETVEQPTDSTTGEGHQSKSQLEIAEIYKSSTHVNPIFNAIGADTGRFYSAAEATDVAFKYIEKENLVKPTNKAMVILDAIFAMLSIKELSRKGRLIQLRYIRRMWDQHF</sequence>
<dbReference type="PROSITE" id="PS50890">
    <property type="entry name" value="PUA"/>
    <property type="match status" value="1"/>
</dbReference>
<dbReference type="AlphaFoldDB" id="A0AAV9FGP8"/>
<dbReference type="Pfam" id="PF17832">
    <property type="entry name" value="Pre-PUA"/>
    <property type="match status" value="1"/>
</dbReference>
<dbReference type="InterPro" id="IPR036885">
    <property type="entry name" value="SWIB_MDM2_dom_sf"/>
</dbReference>
<dbReference type="GO" id="GO:0001731">
    <property type="term" value="P:formation of translation preinitiation complex"/>
    <property type="evidence" value="ECO:0007669"/>
    <property type="project" value="InterPro"/>
</dbReference>
<organism evidence="6 7">
    <name type="scientific">Acorus calamus</name>
    <name type="common">Sweet flag</name>
    <dbReference type="NCBI Taxonomy" id="4465"/>
    <lineage>
        <taxon>Eukaryota</taxon>
        <taxon>Viridiplantae</taxon>
        <taxon>Streptophyta</taxon>
        <taxon>Embryophyta</taxon>
        <taxon>Tracheophyta</taxon>
        <taxon>Spermatophyta</taxon>
        <taxon>Magnoliopsida</taxon>
        <taxon>Liliopsida</taxon>
        <taxon>Acoraceae</taxon>
        <taxon>Acorus</taxon>
    </lineage>
</organism>
<dbReference type="FunFam" id="3.10.400.20:FF:000003">
    <property type="entry name" value="Eukaryotic translation initiation factor 2D isoform A"/>
    <property type="match status" value="1"/>
</dbReference>
<dbReference type="Pfam" id="PF25304">
    <property type="entry name" value="WHD_eIF2D"/>
    <property type="match status" value="1"/>
</dbReference>
<feature type="domain" description="Eukaryotic translation initiation factor 2D-like PUA RNA-binding" evidence="5">
    <location>
        <begin position="108"/>
        <end position="182"/>
    </location>
</feature>
<dbReference type="PANTHER" id="PTHR12217:SF4">
    <property type="entry name" value="EUKARYOTIC TRANSLATION INITIATION FACTOR 2D"/>
    <property type="match status" value="1"/>
</dbReference>
<dbReference type="Proteomes" id="UP001180020">
    <property type="component" value="Unassembled WGS sequence"/>
</dbReference>
<dbReference type="InterPro" id="IPR015947">
    <property type="entry name" value="PUA-like_sf"/>
</dbReference>
<dbReference type="Pfam" id="PF26291">
    <property type="entry name" value="SWIB_eIF2D"/>
    <property type="match status" value="1"/>
</dbReference>
<comment type="caution">
    <text evidence="6">The sequence shown here is derived from an EMBL/GenBank/DDBJ whole genome shotgun (WGS) entry which is preliminary data.</text>
</comment>
<feature type="region of interest" description="Disordered" evidence="1">
    <location>
        <begin position="220"/>
        <end position="240"/>
    </location>
</feature>
<feature type="domain" description="Pre-PUA" evidence="2">
    <location>
        <begin position="2"/>
        <end position="97"/>
    </location>
</feature>
<reference evidence="6" key="2">
    <citation type="submission" date="2023-06" db="EMBL/GenBank/DDBJ databases">
        <authorList>
            <person name="Ma L."/>
            <person name="Liu K.-W."/>
            <person name="Li Z."/>
            <person name="Hsiao Y.-Y."/>
            <person name="Qi Y."/>
            <person name="Fu T."/>
            <person name="Tang G."/>
            <person name="Zhang D."/>
            <person name="Sun W.-H."/>
            <person name="Liu D.-K."/>
            <person name="Li Y."/>
            <person name="Chen G.-Z."/>
            <person name="Liu X.-D."/>
            <person name="Liao X.-Y."/>
            <person name="Jiang Y.-T."/>
            <person name="Yu X."/>
            <person name="Hao Y."/>
            <person name="Huang J."/>
            <person name="Zhao X.-W."/>
            <person name="Ke S."/>
            <person name="Chen Y.-Y."/>
            <person name="Wu W.-L."/>
            <person name="Hsu J.-L."/>
            <person name="Lin Y.-F."/>
            <person name="Huang M.-D."/>
            <person name="Li C.-Y."/>
            <person name="Huang L."/>
            <person name="Wang Z.-W."/>
            <person name="Zhao X."/>
            <person name="Zhong W.-Y."/>
            <person name="Peng D.-H."/>
            <person name="Ahmad S."/>
            <person name="Lan S."/>
            <person name="Zhang J.-S."/>
            <person name="Tsai W.-C."/>
            <person name="Van De Peer Y."/>
            <person name="Liu Z.-J."/>
        </authorList>
    </citation>
    <scope>NUCLEOTIDE SEQUENCE</scope>
    <source>
        <strain evidence="6">CP</strain>
        <tissue evidence="6">Leaves</tissue>
    </source>
</reference>
<feature type="domain" description="eIF2D winged helix" evidence="3">
    <location>
        <begin position="308"/>
        <end position="386"/>
    </location>
</feature>
<dbReference type="InterPro" id="IPR041366">
    <property type="entry name" value="Pre-PUA"/>
</dbReference>
<dbReference type="GO" id="GO:0003743">
    <property type="term" value="F:translation initiation factor activity"/>
    <property type="evidence" value="ECO:0007669"/>
    <property type="project" value="InterPro"/>
</dbReference>
<dbReference type="Pfam" id="PF26292">
    <property type="entry name" value="PUA_elF2D"/>
    <property type="match status" value="1"/>
</dbReference>
<gene>
    <name evidence="6" type="ORF">QJS10_CPA02g00804</name>
</gene>
<dbReference type="SUPFAM" id="SSF47592">
    <property type="entry name" value="SWIB/MDM2 domain"/>
    <property type="match status" value="1"/>
</dbReference>